<evidence type="ECO:0000256" key="8">
    <source>
        <dbReference type="ARBA" id="ARBA00023235"/>
    </source>
</evidence>
<dbReference type="EC" id="5.3.1.24" evidence="3 9"/>
<keyword evidence="6 9" id="KW-0822">Tryptophan biosynthesis</keyword>
<keyword evidence="8 9" id="KW-0413">Isomerase</keyword>
<evidence type="ECO:0000313" key="11">
    <source>
        <dbReference type="EMBL" id="RKG89856.1"/>
    </source>
</evidence>
<dbReference type="OrthoDB" id="9796196at2"/>
<dbReference type="GO" id="GO:0004640">
    <property type="term" value="F:phosphoribosylanthranilate isomerase activity"/>
    <property type="evidence" value="ECO:0007669"/>
    <property type="project" value="UniProtKB-UniRule"/>
</dbReference>
<evidence type="ECO:0000313" key="12">
    <source>
        <dbReference type="Proteomes" id="UP000268094"/>
    </source>
</evidence>
<keyword evidence="12" id="KW-1185">Reference proteome</keyword>
<dbReference type="AlphaFoldDB" id="A0A3A8J4N4"/>
<evidence type="ECO:0000256" key="9">
    <source>
        <dbReference type="HAMAP-Rule" id="MF_00135"/>
    </source>
</evidence>
<dbReference type="CDD" id="cd00405">
    <property type="entry name" value="PRAI"/>
    <property type="match status" value="1"/>
</dbReference>
<evidence type="ECO:0000256" key="3">
    <source>
        <dbReference type="ARBA" id="ARBA00012572"/>
    </source>
</evidence>
<dbReference type="EMBL" id="RAVZ01000063">
    <property type="protein sequence ID" value="RKG89856.1"/>
    <property type="molecule type" value="Genomic_DNA"/>
</dbReference>
<feature type="domain" description="N-(5'phosphoribosyl) anthranilate isomerase (PRAI)" evidence="10">
    <location>
        <begin position="5"/>
        <end position="203"/>
    </location>
</feature>
<dbReference type="RefSeq" id="WP_120540757.1">
    <property type="nucleotide sequence ID" value="NZ_RAVZ01000063.1"/>
</dbReference>
<dbReference type="InterPro" id="IPR044643">
    <property type="entry name" value="TrpF_fam"/>
</dbReference>
<dbReference type="InterPro" id="IPR013785">
    <property type="entry name" value="Aldolase_TIM"/>
</dbReference>
<evidence type="ECO:0000256" key="7">
    <source>
        <dbReference type="ARBA" id="ARBA00023141"/>
    </source>
</evidence>
<name>A0A3A8J4N4_9BACT</name>
<dbReference type="Proteomes" id="UP000268094">
    <property type="component" value="Unassembled WGS sequence"/>
</dbReference>
<evidence type="ECO:0000256" key="6">
    <source>
        <dbReference type="ARBA" id="ARBA00022822"/>
    </source>
</evidence>
<comment type="caution">
    <text evidence="11">The sequence shown here is derived from an EMBL/GenBank/DDBJ whole genome shotgun (WGS) entry which is preliminary data.</text>
</comment>
<evidence type="ECO:0000256" key="5">
    <source>
        <dbReference type="ARBA" id="ARBA00022605"/>
    </source>
</evidence>
<reference evidence="12" key="1">
    <citation type="submission" date="2018-09" db="EMBL/GenBank/DDBJ databases">
        <authorList>
            <person name="Livingstone P.G."/>
            <person name="Whitworth D.E."/>
        </authorList>
    </citation>
    <scope>NUCLEOTIDE SEQUENCE [LARGE SCALE GENOMIC DNA]</scope>
    <source>
        <strain evidence="12">CA054A</strain>
    </source>
</reference>
<evidence type="ECO:0000259" key="10">
    <source>
        <dbReference type="Pfam" id="PF00697"/>
    </source>
</evidence>
<dbReference type="Pfam" id="PF00697">
    <property type="entry name" value="PRAI"/>
    <property type="match status" value="1"/>
</dbReference>
<dbReference type="HAMAP" id="MF_00135">
    <property type="entry name" value="PRAI"/>
    <property type="match status" value="1"/>
</dbReference>
<dbReference type="PANTHER" id="PTHR42894:SF1">
    <property type="entry name" value="N-(5'-PHOSPHORIBOSYL)ANTHRANILATE ISOMERASE"/>
    <property type="match status" value="1"/>
</dbReference>
<dbReference type="NCBIfam" id="NF002298">
    <property type="entry name" value="PRK01222.1-4"/>
    <property type="match status" value="1"/>
</dbReference>
<dbReference type="InterPro" id="IPR001240">
    <property type="entry name" value="PRAI_dom"/>
</dbReference>
<comment type="catalytic activity">
    <reaction evidence="1 9">
        <text>N-(5-phospho-beta-D-ribosyl)anthranilate = 1-(2-carboxyphenylamino)-1-deoxy-D-ribulose 5-phosphate</text>
        <dbReference type="Rhea" id="RHEA:21540"/>
        <dbReference type="ChEBI" id="CHEBI:18277"/>
        <dbReference type="ChEBI" id="CHEBI:58613"/>
        <dbReference type="EC" id="5.3.1.24"/>
    </reaction>
</comment>
<dbReference type="PANTHER" id="PTHR42894">
    <property type="entry name" value="N-(5'-PHOSPHORIBOSYL)ANTHRANILATE ISOMERASE"/>
    <property type="match status" value="1"/>
</dbReference>
<sequence>MNVTVKVCGVTRIEDARGVWAAGADAMGLNFHPGSPRFVDVDTAAALSRTRPPLGAVVGVFVNAKPEDIRLRVRECGLTAVQLHGDEPPEACSGYGVPVIKALRVRGPEDVARARAYVGVGDVSGLLLDGAAPGYGGGGVTFDWSLVARLADCGAPVLVAGGLKPSNVAEAVKATRPYGVDVASGVESAPGIKDLDAVRAFVRTVRTLNLWVEGPP</sequence>
<comment type="similarity">
    <text evidence="9">Belongs to the TrpF family.</text>
</comment>
<keyword evidence="5 9" id="KW-0028">Amino-acid biosynthesis</keyword>
<proteinExistence type="inferred from homology"/>
<dbReference type="GO" id="GO:0000162">
    <property type="term" value="P:L-tryptophan biosynthetic process"/>
    <property type="evidence" value="ECO:0007669"/>
    <property type="project" value="UniProtKB-UniRule"/>
</dbReference>
<dbReference type="Gene3D" id="3.20.20.70">
    <property type="entry name" value="Aldolase class I"/>
    <property type="match status" value="1"/>
</dbReference>
<evidence type="ECO:0000256" key="2">
    <source>
        <dbReference type="ARBA" id="ARBA00004664"/>
    </source>
</evidence>
<comment type="pathway">
    <text evidence="2 9">Amino-acid biosynthesis; L-tryptophan biosynthesis; L-tryptophan from chorismate: step 3/5.</text>
</comment>
<dbReference type="SUPFAM" id="SSF51366">
    <property type="entry name" value="Ribulose-phoshate binding barrel"/>
    <property type="match status" value="1"/>
</dbReference>
<dbReference type="InterPro" id="IPR011060">
    <property type="entry name" value="RibuloseP-bd_barrel"/>
</dbReference>
<protein>
    <recommendedName>
        <fullName evidence="4 9">N-(5'-phosphoribosyl)anthranilate isomerase</fullName>
        <shortName evidence="9">PRAI</shortName>
        <ecNumber evidence="3 9">5.3.1.24</ecNumber>
    </recommendedName>
</protein>
<keyword evidence="7 9" id="KW-0057">Aromatic amino acid biosynthesis</keyword>
<evidence type="ECO:0000256" key="4">
    <source>
        <dbReference type="ARBA" id="ARBA00022272"/>
    </source>
</evidence>
<accession>A0A3A8J4N4</accession>
<organism evidence="11 12">
    <name type="scientific">Corallococcus terminator</name>
    <dbReference type="NCBI Taxonomy" id="2316733"/>
    <lineage>
        <taxon>Bacteria</taxon>
        <taxon>Pseudomonadati</taxon>
        <taxon>Myxococcota</taxon>
        <taxon>Myxococcia</taxon>
        <taxon>Myxococcales</taxon>
        <taxon>Cystobacterineae</taxon>
        <taxon>Myxococcaceae</taxon>
        <taxon>Corallococcus</taxon>
    </lineage>
</organism>
<gene>
    <name evidence="9" type="primary">trpF</name>
    <name evidence="11" type="ORF">D7V88_11950</name>
</gene>
<dbReference type="UniPathway" id="UPA00035">
    <property type="reaction ID" value="UER00042"/>
</dbReference>
<evidence type="ECO:0000256" key="1">
    <source>
        <dbReference type="ARBA" id="ARBA00001164"/>
    </source>
</evidence>